<reference evidence="4 5" key="1">
    <citation type="submission" date="2024-02" db="EMBL/GenBank/DDBJ databases">
        <title>De novo assembly and annotation of 12 fungi associated with fruit tree decline syndrome in Ontario, Canada.</title>
        <authorList>
            <person name="Sulman M."/>
            <person name="Ellouze W."/>
            <person name="Ilyukhin E."/>
        </authorList>
    </citation>
    <scope>NUCLEOTIDE SEQUENCE [LARGE SCALE GENOMIC DNA]</scope>
    <source>
        <strain evidence="4 5">FDS-637</strain>
    </source>
</reference>
<dbReference type="PANTHER" id="PTHR31571">
    <property type="entry name" value="ALTERED INHERITANCE OF MITOCHONDRIA PROTEIN 6"/>
    <property type="match status" value="1"/>
</dbReference>
<gene>
    <name evidence="4" type="ORF">SLS55_006069</name>
</gene>
<dbReference type="GeneID" id="92010154"/>
<sequence>MKPSVISSTLALAAARAVDAAAIPDVSSTLQNILQNTHGSDLYTYPTDLTRGIIPVSSTPAKGRPQANDDGFNQKPFHSHNDYWRDVPFYSGLSYGAVSTEADVWLINGTLYVGHEESALTHARTLSALYISPILDTLRRQNPSTPFVQTPTKNGVFDTDAGQTLYLWIDLKTDADSTFPAAHAALEPLRAAGYLTTYFPANDTFVAGPVTVIGTGNTRLSDVLNQTSSSSSSDDDANAARDFFLDAPLADLPDDITGPEISPVASTDFAAVFGDVGGSAVPALNETQLATLRGQVAAARDRGIAARYWDAPGWPVGTRNAVWRTLLDEGVALLNVDDLEGASGFWEME</sequence>
<dbReference type="Proteomes" id="UP001430584">
    <property type="component" value="Unassembled WGS sequence"/>
</dbReference>
<dbReference type="InterPro" id="IPR051236">
    <property type="entry name" value="HAT_RTT109-like"/>
</dbReference>
<evidence type="ECO:0000313" key="5">
    <source>
        <dbReference type="Proteomes" id="UP001430584"/>
    </source>
</evidence>
<feature type="signal peptide" evidence="3">
    <location>
        <begin position="1"/>
        <end position="20"/>
    </location>
</feature>
<feature type="region of interest" description="Disordered" evidence="2">
    <location>
        <begin position="56"/>
        <end position="75"/>
    </location>
</feature>
<proteinExistence type="inferred from homology"/>
<dbReference type="PANTHER" id="PTHR31571:SF5">
    <property type="entry name" value="ALTERED INHERITANCE OF MITOCHONDRIA PROTEIN 6"/>
    <property type="match status" value="1"/>
</dbReference>
<feature type="chain" id="PRO_5045563681" description="Altered inheritance of mitochondria protein 6" evidence="3">
    <location>
        <begin position="21"/>
        <end position="349"/>
    </location>
</feature>
<evidence type="ECO:0000256" key="3">
    <source>
        <dbReference type="SAM" id="SignalP"/>
    </source>
</evidence>
<evidence type="ECO:0000256" key="2">
    <source>
        <dbReference type="SAM" id="MobiDB-lite"/>
    </source>
</evidence>
<name>A0ABR3CD60_9PEZI</name>
<dbReference type="RefSeq" id="XP_066631601.1">
    <property type="nucleotide sequence ID" value="XM_066777506.1"/>
</dbReference>
<organism evidence="4 5">
    <name type="scientific">Diplodia seriata</name>
    <dbReference type="NCBI Taxonomy" id="420778"/>
    <lineage>
        <taxon>Eukaryota</taxon>
        <taxon>Fungi</taxon>
        <taxon>Dikarya</taxon>
        <taxon>Ascomycota</taxon>
        <taxon>Pezizomycotina</taxon>
        <taxon>Dothideomycetes</taxon>
        <taxon>Dothideomycetes incertae sedis</taxon>
        <taxon>Botryosphaeriales</taxon>
        <taxon>Botryosphaeriaceae</taxon>
        <taxon>Diplodia</taxon>
    </lineage>
</organism>
<keyword evidence="3" id="KW-0732">Signal</keyword>
<evidence type="ECO:0000256" key="1">
    <source>
        <dbReference type="ARBA" id="ARBA00008858"/>
    </source>
</evidence>
<dbReference type="SUPFAM" id="SSF51695">
    <property type="entry name" value="PLC-like phosphodiesterases"/>
    <property type="match status" value="1"/>
</dbReference>
<comment type="similarity">
    <text evidence="1">Belongs to the AIM6 family.</text>
</comment>
<evidence type="ECO:0008006" key="6">
    <source>
        <dbReference type="Google" id="ProtNLM"/>
    </source>
</evidence>
<dbReference type="EMBL" id="JAJVCZ030000006">
    <property type="protein sequence ID" value="KAL0258572.1"/>
    <property type="molecule type" value="Genomic_DNA"/>
</dbReference>
<protein>
    <recommendedName>
        <fullName evidence="6">Altered inheritance of mitochondria protein 6</fullName>
    </recommendedName>
</protein>
<evidence type="ECO:0000313" key="4">
    <source>
        <dbReference type="EMBL" id="KAL0258572.1"/>
    </source>
</evidence>
<dbReference type="InterPro" id="IPR017946">
    <property type="entry name" value="PLC-like_Pdiesterase_TIM-brl"/>
</dbReference>
<accession>A0ABR3CD60</accession>
<comment type="caution">
    <text evidence="4">The sequence shown here is derived from an EMBL/GenBank/DDBJ whole genome shotgun (WGS) entry which is preliminary data.</text>
</comment>
<keyword evidence="5" id="KW-1185">Reference proteome</keyword>